<sequence length="603" mass="68897">MVSTFDELVLTIKEYPFDVVTMSETWLKNNSLLLQHVTIPGYSCEFRNRESVKGGGVGAYIKESVKYKRRTDIEAKEPDLEHLWLEFLGRNKNNKLLLGIMYRSNKILTPTTWLDSVENLFSYLTTSWNGQLLVTGDMNIDLMPTPLSKQYLDMLLSLNLHQHVGKPTRTTNRSSTRIDHIISNTPERTAFTDVLPCPLLSDHDAVYACISIKVTRFQPRYKCIRDERHFDESIFREDFSKLPFSIINAFPETEEKLDILNSLITGCIDRHASLKRVNVTRPPAPWMKDPSIQLLQEQRNALRAAARKTGDSQTRAILRETRNELKKKIRTAKKSFIQKALSSKKTKAVWKIIRRVLHRNPQRINFDPDKLNTHFASTAERIAGISYDENDSPESIINLIESLPPNSPDACDIRLVHQNEVFQELRNLRTDSSSGSDQIPAKLVKMVAEDLAPPLANINSCIGLRSFPAAWKIARICSIPKTNVSASEDDFRPISVLPVLSKVYERLIFRQLAQHIDENSALYDSVSAYRKGQSTITVLQAIRDDILKAMKRGEVTMMVLADFSKAFDTVRFGKLITKMYQLGLSKNFLTLMLNYVSDRKQFV</sequence>
<dbReference type="InterPro" id="IPR005135">
    <property type="entry name" value="Endo/exonuclease/phosphatase"/>
</dbReference>
<keyword evidence="2" id="KW-1185">Reference proteome</keyword>
<gene>
    <name evidence="1" type="ORF">PACLA_8A010403</name>
</gene>
<dbReference type="SUPFAM" id="SSF56219">
    <property type="entry name" value="DNase I-like"/>
    <property type="match status" value="1"/>
</dbReference>
<comment type="caution">
    <text evidence="1">The sequence shown here is derived from an EMBL/GenBank/DDBJ whole genome shotgun (WGS) entry which is preliminary data.</text>
</comment>
<dbReference type="Pfam" id="PF00078">
    <property type="entry name" value="RVT_1"/>
    <property type="match status" value="1"/>
</dbReference>
<dbReference type="SUPFAM" id="SSF56672">
    <property type="entry name" value="DNA/RNA polymerases"/>
    <property type="match status" value="1"/>
</dbReference>
<dbReference type="PROSITE" id="PS50878">
    <property type="entry name" value="RT_POL"/>
    <property type="match status" value="1"/>
</dbReference>
<dbReference type="AlphaFoldDB" id="A0A7D9I3X9"/>
<dbReference type="OrthoDB" id="5986507at2759"/>
<organism evidence="1 2">
    <name type="scientific">Paramuricea clavata</name>
    <name type="common">Red gorgonian</name>
    <name type="synonym">Violescent sea-whip</name>
    <dbReference type="NCBI Taxonomy" id="317549"/>
    <lineage>
        <taxon>Eukaryota</taxon>
        <taxon>Metazoa</taxon>
        <taxon>Cnidaria</taxon>
        <taxon>Anthozoa</taxon>
        <taxon>Octocorallia</taxon>
        <taxon>Malacalcyonacea</taxon>
        <taxon>Plexauridae</taxon>
        <taxon>Paramuricea</taxon>
    </lineage>
</organism>
<dbReference type="Gene3D" id="3.60.10.10">
    <property type="entry name" value="Endonuclease/exonuclease/phosphatase"/>
    <property type="match status" value="1"/>
</dbReference>
<dbReference type="InterPro" id="IPR036691">
    <property type="entry name" value="Endo/exonu/phosph_ase_sf"/>
</dbReference>
<accession>A0A7D9I3X9</accession>
<dbReference type="EMBL" id="CACRXK020003950">
    <property type="protein sequence ID" value="CAB4000880.1"/>
    <property type="molecule type" value="Genomic_DNA"/>
</dbReference>
<protein>
    <submittedName>
        <fullName evidence="1">Uncharacterized protein</fullName>
    </submittedName>
</protein>
<dbReference type="PANTHER" id="PTHR47510">
    <property type="entry name" value="REVERSE TRANSCRIPTASE DOMAIN-CONTAINING PROTEIN"/>
    <property type="match status" value="1"/>
</dbReference>
<dbReference type="PANTHER" id="PTHR47510:SF3">
    <property type="entry name" value="ENDO_EXONUCLEASE_PHOSPHATASE DOMAIN-CONTAINING PROTEIN"/>
    <property type="match status" value="1"/>
</dbReference>
<evidence type="ECO:0000313" key="2">
    <source>
        <dbReference type="Proteomes" id="UP001152795"/>
    </source>
</evidence>
<dbReference type="GO" id="GO:0003824">
    <property type="term" value="F:catalytic activity"/>
    <property type="evidence" value="ECO:0007669"/>
    <property type="project" value="InterPro"/>
</dbReference>
<reference evidence="1" key="1">
    <citation type="submission" date="2020-04" db="EMBL/GenBank/DDBJ databases">
        <authorList>
            <person name="Alioto T."/>
            <person name="Alioto T."/>
            <person name="Gomez Garrido J."/>
        </authorList>
    </citation>
    <scope>NUCLEOTIDE SEQUENCE</scope>
    <source>
        <strain evidence="1">A484AB</strain>
    </source>
</reference>
<dbReference type="InterPro" id="IPR043502">
    <property type="entry name" value="DNA/RNA_pol_sf"/>
</dbReference>
<dbReference type="Pfam" id="PF03372">
    <property type="entry name" value="Exo_endo_phos"/>
    <property type="match status" value="1"/>
</dbReference>
<dbReference type="Proteomes" id="UP001152795">
    <property type="component" value="Unassembled WGS sequence"/>
</dbReference>
<dbReference type="InterPro" id="IPR000477">
    <property type="entry name" value="RT_dom"/>
</dbReference>
<proteinExistence type="predicted"/>
<evidence type="ECO:0000313" key="1">
    <source>
        <dbReference type="EMBL" id="CAB4000880.1"/>
    </source>
</evidence>
<name>A0A7D9I3X9_PARCT</name>